<name>A0A8T2VJQ9_CERRI</name>
<evidence type="ECO:0000313" key="2">
    <source>
        <dbReference type="Proteomes" id="UP000825935"/>
    </source>
</evidence>
<dbReference type="EMBL" id="CM035406">
    <property type="protein sequence ID" value="KAH7446016.1"/>
    <property type="molecule type" value="Genomic_DNA"/>
</dbReference>
<dbReference type="AlphaFoldDB" id="A0A8T2VJQ9"/>
<dbReference type="PANTHER" id="PTHR35756:SF1">
    <property type="entry name" value="OS05G0337400 PROTEIN"/>
    <property type="match status" value="1"/>
</dbReference>
<dbReference type="GO" id="GO:0046872">
    <property type="term" value="F:metal ion binding"/>
    <property type="evidence" value="ECO:0007669"/>
    <property type="project" value="InterPro"/>
</dbReference>
<dbReference type="InterPro" id="IPR006121">
    <property type="entry name" value="HMA_dom"/>
</dbReference>
<dbReference type="Proteomes" id="UP000825935">
    <property type="component" value="Chromosome 1"/>
</dbReference>
<keyword evidence="2" id="KW-1185">Reference proteome</keyword>
<organism evidence="1 2">
    <name type="scientific">Ceratopteris richardii</name>
    <name type="common">Triangle waterfern</name>
    <dbReference type="NCBI Taxonomy" id="49495"/>
    <lineage>
        <taxon>Eukaryota</taxon>
        <taxon>Viridiplantae</taxon>
        <taxon>Streptophyta</taxon>
        <taxon>Embryophyta</taxon>
        <taxon>Tracheophyta</taxon>
        <taxon>Polypodiopsida</taxon>
        <taxon>Polypodiidae</taxon>
        <taxon>Polypodiales</taxon>
        <taxon>Pteridineae</taxon>
        <taxon>Pteridaceae</taxon>
        <taxon>Parkerioideae</taxon>
        <taxon>Ceratopteris</taxon>
    </lineage>
</organism>
<evidence type="ECO:0008006" key="3">
    <source>
        <dbReference type="Google" id="ProtNLM"/>
    </source>
</evidence>
<comment type="caution">
    <text evidence="1">The sequence shown here is derived from an EMBL/GenBank/DDBJ whole genome shotgun (WGS) entry which is preliminary data.</text>
</comment>
<dbReference type="OrthoDB" id="1935207at2759"/>
<proteinExistence type="predicted"/>
<dbReference type="CDD" id="cd00371">
    <property type="entry name" value="HMA"/>
    <property type="match status" value="1"/>
</dbReference>
<dbReference type="PANTHER" id="PTHR35756">
    <property type="entry name" value="OS05G0337400 PROTEIN"/>
    <property type="match status" value="1"/>
</dbReference>
<sequence length="176" mass="18726">MAAQTLYHSSRFTSSLTTLQISSCSSRRANWAVPCRCSGFANLHLSKARPETGPGHRFPLYAVAESTEVAEGAALPSTGLSMSLKVEGTLADSLISKVKGVLMDIEGISNLNVYTAEGVATVELVKETTIQATGEASSIIEKIQAEGFKVQNLGISFNDPSADADEDIAYEYESTE</sequence>
<gene>
    <name evidence="1" type="ORF">KP509_01G033000</name>
</gene>
<dbReference type="SUPFAM" id="SSF55008">
    <property type="entry name" value="HMA, heavy metal-associated domain"/>
    <property type="match status" value="1"/>
</dbReference>
<reference evidence="1" key="1">
    <citation type="submission" date="2021-08" db="EMBL/GenBank/DDBJ databases">
        <title>WGS assembly of Ceratopteris richardii.</title>
        <authorList>
            <person name="Marchant D.B."/>
            <person name="Chen G."/>
            <person name="Jenkins J."/>
            <person name="Shu S."/>
            <person name="Leebens-Mack J."/>
            <person name="Grimwood J."/>
            <person name="Schmutz J."/>
            <person name="Soltis P."/>
            <person name="Soltis D."/>
            <person name="Chen Z.-H."/>
        </authorList>
    </citation>
    <scope>NUCLEOTIDE SEQUENCE</scope>
    <source>
        <strain evidence="1">Whitten #5841</strain>
        <tissue evidence="1">Leaf</tissue>
    </source>
</reference>
<protein>
    <recommendedName>
        <fullName evidence="3">HMA domain-containing protein</fullName>
    </recommendedName>
</protein>
<accession>A0A8T2VJQ9</accession>
<evidence type="ECO:0000313" key="1">
    <source>
        <dbReference type="EMBL" id="KAH7446016.1"/>
    </source>
</evidence>
<dbReference type="InterPro" id="IPR036163">
    <property type="entry name" value="HMA_dom_sf"/>
</dbReference>
<dbReference type="GO" id="GO:0009507">
    <property type="term" value="C:chloroplast"/>
    <property type="evidence" value="ECO:0007669"/>
    <property type="project" value="TreeGrafter"/>
</dbReference>